<dbReference type="Gene3D" id="3.90.850.10">
    <property type="entry name" value="Fumarylacetoacetase-like, C-terminal domain"/>
    <property type="match status" value="1"/>
</dbReference>
<dbReference type="Pfam" id="PF01557">
    <property type="entry name" value="FAA_hydrolase"/>
    <property type="match status" value="1"/>
</dbReference>
<organism evidence="3 4">
    <name type="scientific">Candidatus Paraluminiphilus aquimaris</name>
    <dbReference type="NCBI Taxonomy" id="2518994"/>
    <lineage>
        <taxon>Bacteria</taxon>
        <taxon>Pseudomonadati</taxon>
        <taxon>Pseudomonadota</taxon>
        <taxon>Gammaproteobacteria</taxon>
        <taxon>Cellvibrionales</taxon>
        <taxon>Halieaceae</taxon>
        <taxon>Candidatus Paraluminiphilus</taxon>
    </lineage>
</organism>
<proteinExistence type="predicted"/>
<evidence type="ECO:0000256" key="1">
    <source>
        <dbReference type="ARBA" id="ARBA00023239"/>
    </source>
</evidence>
<evidence type="ECO:0000259" key="2">
    <source>
        <dbReference type="Pfam" id="PF01557"/>
    </source>
</evidence>
<dbReference type="PANTHER" id="PTHR30143">
    <property type="entry name" value="ACID HYDRATASE"/>
    <property type="match status" value="1"/>
</dbReference>
<dbReference type="InterPro" id="IPR011234">
    <property type="entry name" value="Fumarylacetoacetase-like_C"/>
</dbReference>
<dbReference type="InterPro" id="IPR036663">
    <property type="entry name" value="Fumarylacetoacetase_C_sf"/>
</dbReference>
<feature type="domain" description="Fumarylacetoacetase-like C-terminal" evidence="2">
    <location>
        <begin position="81"/>
        <end position="255"/>
    </location>
</feature>
<evidence type="ECO:0000313" key="3">
    <source>
        <dbReference type="EMBL" id="UZP74588.1"/>
    </source>
</evidence>
<dbReference type="RefSeq" id="WP_279241044.1">
    <property type="nucleotide sequence ID" value="NZ_CP036501.1"/>
</dbReference>
<evidence type="ECO:0000313" key="4">
    <source>
        <dbReference type="Proteomes" id="UP001317963"/>
    </source>
</evidence>
<keyword evidence="1" id="KW-0456">Lyase</keyword>
<dbReference type="EMBL" id="CP036501">
    <property type="protein sequence ID" value="UZP74588.1"/>
    <property type="molecule type" value="Genomic_DNA"/>
</dbReference>
<keyword evidence="4" id="KW-1185">Reference proteome</keyword>
<dbReference type="SUPFAM" id="SSF56529">
    <property type="entry name" value="FAH"/>
    <property type="match status" value="1"/>
</dbReference>
<protein>
    <submittedName>
        <fullName evidence="3">2-oxopent-4-enoate hydratase</fullName>
    </submittedName>
</protein>
<reference evidence="3 4" key="1">
    <citation type="submission" date="2019-02" db="EMBL/GenBank/DDBJ databases">
        <title>Halieaceae_genomes.</title>
        <authorList>
            <person name="Li S.-H."/>
        </authorList>
    </citation>
    <scope>NUCLEOTIDE SEQUENCE [LARGE SCALE GENOMIC DNA]</scope>
    <source>
        <strain evidence="3 4">JH123</strain>
    </source>
</reference>
<gene>
    <name evidence="3" type="ORF">E0F26_07475</name>
</gene>
<dbReference type="InterPro" id="IPR050772">
    <property type="entry name" value="Hydratase-Decarb/MhpD_sf"/>
</dbReference>
<accession>A0ABY6Q6Q3</accession>
<name>A0ABY6Q6Q3_9GAMM</name>
<dbReference type="Proteomes" id="UP001317963">
    <property type="component" value="Chromosome"/>
</dbReference>
<sequence length="268" mass="28562">MSLTFADHETLGRALYDAMRTETAIKPLRETHPSITIEDAYQISRIMLSHRTVNDGEIVVGKKIGVTSAAVQEMLGVFQPDFGFLTDAMAYENNAEIPIAGNMISPRAEGEIAFRLKSTLTGTDNTEADVLAATKSIMPCFEIVDSRIENWQIAIQDTIADNASCGVYVLGDSEIDPNDVDLPSIKIDVSKNGQPLSSGLGSAVQGNPLTAVAWLANTLGAYGIALEAGEVILSGSVVPLEPVQAGDIMSLTMSGNEFETCSASCRFI</sequence>
<dbReference type="PANTHER" id="PTHR30143:SF0">
    <property type="entry name" value="2-KETO-4-PENTENOATE HYDRATASE"/>
    <property type="match status" value="1"/>
</dbReference>